<dbReference type="OMA" id="PVEAPCK"/>
<accession>A0A0K3CG66</accession>
<name>A0A0K3CG66_RHOTO</name>
<evidence type="ECO:0000313" key="5">
    <source>
        <dbReference type="Proteomes" id="UP000239560"/>
    </source>
</evidence>
<dbReference type="Proteomes" id="UP000239560">
    <property type="component" value="Unassembled WGS sequence"/>
</dbReference>
<evidence type="ECO:0000313" key="4">
    <source>
        <dbReference type="Proteomes" id="UP000199069"/>
    </source>
</evidence>
<reference evidence="3 5" key="2">
    <citation type="journal article" date="2018" name="Elife">
        <title>Functional genomics of lipid metabolism in the oleaginous yeast Rhodosporidium toruloides.</title>
        <authorList>
            <person name="Coradetti S.T."/>
            <person name="Pinel D."/>
            <person name="Geiselman G."/>
            <person name="Ito M."/>
            <person name="Mondo S."/>
            <person name="Reilly M.C."/>
            <person name="Cheng Y.F."/>
            <person name="Bauer S."/>
            <person name="Grigoriev I."/>
            <person name="Gladden J.M."/>
            <person name="Simmons B.A."/>
            <person name="Brem R."/>
            <person name="Arkin A.P."/>
            <person name="Skerker J.M."/>
        </authorList>
    </citation>
    <scope>NUCLEOTIDE SEQUENCE [LARGE SCALE GENOMIC DNA]</scope>
    <source>
        <strain evidence="3 5">NBRC 0880</strain>
    </source>
</reference>
<feature type="compositionally biased region" description="Low complexity" evidence="1">
    <location>
        <begin position="162"/>
        <end position="175"/>
    </location>
</feature>
<organism evidence="2 4">
    <name type="scientific">Rhodotorula toruloides</name>
    <name type="common">Yeast</name>
    <name type="synonym">Rhodosporidium toruloides</name>
    <dbReference type="NCBI Taxonomy" id="5286"/>
    <lineage>
        <taxon>Eukaryota</taxon>
        <taxon>Fungi</taxon>
        <taxon>Dikarya</taxon>
        <taxon>Basidiomycota</taxon>
        <taxon>Pucciniomycotina</taxon>
        <taxon>Microbotryomycetes</taxon>
        <taxon>Sporidiobolales</taxon>
        <taxon>Sporidiobolaceae</taxon>
        <taxon>Rhodotorula</taxon>
    </lineage>
</organism>
<reference evidence="2 4" key="1">
    <citation type="submission" date="2015-07" db="EMBL/GenBank/DDBJ databases">
        <authorList>
            <person name="Cajimat M.N.B."/>
            <person name="Milazzo M.L."/>
            <person name="Fulhorst C.F."/>
        </authorList>
    </citation>
    <scope>NUCLEOTIDE SEQUENCE [LARGE SCALE GENOMIC DNA]</scope>
    <source>
        <strain evidence="2">Single colony</strain>
    </source>
</reference>
<evidence type="ECO:0000256" key="1">
    <source>
        <dbReference type="SAM" id="MobiDB-lite"/>
    </source>
</evidence>
<evidence type="ECO:0000313" key="3">
    <source>
        <dbReference type="EMBL" id="PRQ74461.1"/>
    </source>
</evidence>
<feature type="region of interest" description="Disordered" evidence="1">
    <location>
        <begin position="133"/>
        <end position="175"/>
    </location>
</feature>
<proteinExistence type="predicted"/>
<dbReference type="OrthoDB" id="3365514at2759"/>
<feature type="compositionally biased region" description="Low complexity" evidence="1">
    <location>
        <begin position="136"/>
        <end position="152"/>
    </location>
</feature>
<keyword evidence="4" id="KW-1185">Reference proteome</keyword>
<evidence type="ECO:0000313" key="2">
    <source>
        <dbReference type="EMBL" id="CTR07515.1"/>
    </source>
</evidence>
<dbReference type="AlphaFoldDB" id="A0A0K3CG66"/>
<dbReference type="EMBL" id="LCTV02000006">
    <property type="protein sequence ID" value="PRQ74461.1"/>
    <property type="molecule type" value="Genomic_DNA"/>
</dbReference>
<dbReference type="Proteomes" id="UP000199069">
    <property type="component" value="Unassembled WGS sequence"/>
</dbReference>
<dbReference type="EMBL" id="CWKI01000006">
    <property type="protein sequence ID" value="CTR07515.1"/>
    <property type="molecule type" value="Genomic_DNA"/>
</dbReference>
<protein>
    <submittedName>
        <fullName evidence="2">BY PROTMAP: gi|342319681|gb|EGU11628.1| Proteophosphoglycan 5 [Rhodotorula glutinis ATCC 204091]</fullName>
    </submittedName>
</protein>
<gene>
    <name evidence="2" type="primary">FGENESH: predicted gene_6.298</name>
    <name evidence="3" type="ORF">AAT19DRAFT_14814</name>
    <name evidence="2" type="ORF">BN2166_0033760</name>
</gene>
<sequence>MDSQNATQAQLESALKTTLLRLSHILAFQARLQQQGTAQYAPPAPRQLTEQLKMDVAKFDAVCDEVERKLLRAIAVIERDVRKATGASPPPVPSPEQTTVKAEPGTEAILPFGLPSSTTDPAATAGPAVAGMSIDLTNSPSPTSTSLPFQLPGTATPASVMTSNSNPTPTAQTNTAAESVAGDDLNALLFSLNVPPFGGIDSSANSTSASNAPDTSFATNSAFPDLSLEALDGLLSGSSATGSAAPPASSSLPTDLSSLGLDFSAISAAPPQSGATAAPAASSAPSLDLGSFDFSSLGLAGSADPTASSGAGGTGGLGDLDLTGLGALDFGSFGAEGGGQDGGTGAVDLDELLKSLGGHSLRPVEAPCKPRRPLLPLAVLHQKPSSTPNMPIPPLPIEVVHLILSSAAASLPEVERREECIKFALVCRAWKEIAGSCKRSTCVFMEKEAASPSQPISPRTTDLWK</sequence>